<dbReference type="PANTHER" id="PTHR33099:SF7">
    <property type="entry name" value="MYND-TYPE DOMAIN-CONTAINING PROTEIN"/>
    <property type="match status" value="1"/>
</dbReference>
<dbReference type="Proteomes" id="UP001224890">
    <property type="component" value="Unassembled WGS sequence"/>
</dbReference>
<organism evidence="3 4">
    <name type="scientific">Colletotrichum godetiae</name>
    <dbReference type="NCBI Taxonomy" id="1209918"/>
    <lineage>
        <taxon>Eukaryota</taxon>
        <taxon>Fungi</taxon>
        <taxon>Dikarya</taxon>
        <taxon>Ascomycota</taxon>
        <taxon>Pezizomycotina</taxon>
        <taxon>Sordariomycetes</taxon>
        <taxon>Hypocreomycetidae</taxon>
        <taxon>Glomerellales</taxon>
        <taxon>Glomerellaceae</taxon>
        <taxon>Colletotrichum</taxon>
        <taxon>Colletotrichum acutatum species complex</taxon>
    </lineage>
</organism>
<comment type="caution">
    <text evidence="3">The sequence shown here is derived from an EMBL/GenBank/DDBJ whole genome shotgun (WGS) entry which is preliminary data.</text>
</comment>
<dbReference type="RefSeq" id="XP_060425769.1">
    <property type="nucleotide sequence ID" value="XM_060580663.1"/>
</dbReference>
<gene>
    <name evidence="3" type="ORF">BDP55DRAFT_752394</name>
</gene>
<name>A0AAJ0EPK0_9PEZI</name>
<dbReference type="Pfam" id="PF13640">
    <property type="entry name" value="2OG-FeII_Oxy_3"/>
    <property type="match status" value="1"/>
</dbReference>
<proteinExistence type="predicted"/>
<evidence type="ECO:0000259" key="2">
    <source>
        <dbReference type="Pfam" id="PF13640"/>
    </source>
</evidence>
<dbReference type="PANTHER" id="PTHR33099">
    <property type="entry name" value="FE2OG DIOXYGENASE DOMAIN-CONTAINING PROTEIN"/>
    <property type="match status" value="1"/>
</dbReference>
<accession>A0AAJ0EPK0</accession>
<evidence type="ECO:0000256" key="1">
    <source>
        <dbReference type="SAM" id="MobiDB-lite"/>
    </source>
</evidence>
<feature type="domain" description="Prolyl 4-hydroxylase alpha subunit Fe(2+) 2OG dioxygenase" evidence="2">
    <location>
        <begin position="151"/>
        <end position="240"/>
    </location>
</feature>
<protein>
    <recommendedName>
        <fullName evidence="2">Prolyl 4-hydroxylase alpha subunit Fe(2+) 2OG dioxygenase domain-containing protein</fullName>
    </recommendedName>
</protein>
<reference evidence="3" key="1">
    <citation type="submission" date="2021-06" db="EMBL/GenBank/DDBJ databases">
        <title>Comparative genomics, transcriptomics and evolutionary studies reveal genomic signatures of adaptation to plant cell wall in hemibiotrophic fungi.</title>
        <authorList>
            <consortium name="DOE Joint Genome Institute"/>
            <person name="Baroncelli R."/>
            <person name="Diaz J.F."/>
            <person name="Benocci T."/>
            <person name="Peng M."/>
            <person name="Battaglia E."/>
            <person name="Haridas S."/>
            <person name="Andreopoulos W."/>
            <person name="Labutti K."/>
            <person name="Pangilinan J."/>
            <person name="Floch G.L."/>
            <person name="Makela M.R."/>
            <person name="Henrissat B."/>
            <person name="Grigoriev I.V."/>
            <person name="Crouch J.A."/>
            <person name="De Vries R.P."/>
            <person name="Sukno S.A."/>
            <person name="Thon M.R."/>
        </authorList>
    </citation>
    <scope>NUCLEOTIDE SEQUENCE</scope>
    <source>
        <strain evidence="3">CBS 193.32</strain>
    </source>
</reference>
<sequence>MASAVTLRELAKQVSDSISAESLDASTFAIGGKIPIAQPQGVSSPASQVEMDQKTEKNKFSSATVVLCSYDDAKAFDHLLKVSEKATFGFQGRHKFDDTYRKAQKLGAGDFCTTFFCPHETGIIAAVSQVLLPSYDFGNDKRSIRAELYNMNIYSGPSGKFKAHVDTPRSSYQIGSLAVCLPMMHQGGELAVRHLENTHTFDWATNSDESLIQWAAFYSDCEHEVFEVKSGHRITLTYNLYATAGNGDLGGQSYAFSPTSLPLYNKILAMLTSDKFKSKDRLLGLYSTHAYPNTEQEHVLPFCLKGLDMVLYNTFKSLGLEVHLCAILENPIGYERRGLEDGKFSDEDTDANSMEKKKELAEELDPGGDSSSGDYNPSRVVGVLNKVYAADSMVRYVSEVQGIIKWAVETQKIKFDASKIVWLNQSNAGKKVQASYIAICFTVYLQIWVDLTYSCSTATSHPPGRYIRILR</sequence>
<feature type="region of interest" description="Disordered" evidence="1">
    <location>
        <begin position="339"/>
        <end position="374"/>
    </location>
</feature>
<dbReference type="AlphaFoldDB" id="A0AAJ0EPK0"/>
<dbReference type="InterPro" id="IPR044862">
    <property type="entry name" value="Pro_4_hyd_alph_FE2OG_OXY"/>
</dbReference>
<evidence type="ECO:0000313" key="4">
    <source>
        <dbReference type="Proteomes" id="UP001224890"/>
    </source>
</evidence>
<dbReference type="Gene3D" id="2.60.120.620">
    <property type="entry name" value="q2cbj1_9rhob like domain"/>
    <property type="match status" value="1"/>
</dbReference>
<dbReference type="GeneID" id="85465189"/>
<evidence type="ECO:0000313" key="3">
    <source>
        <dbReference type="EMBL" id="KAK1671766.1"/>
    </source>
</evidence>
<dbReference type="EMBL" id="JAHMHR010000044">
    <property type="protein sequence ID" value="KAK1671766.1"/>
    <property type="molecule type" value="Genomic_DNA"/>
</dbReference>
<keyword evidence="4" id="KW-1185">Reference proteome</keyword>